<proteinExistence type="predicted"/>
<dbReference type="EMBL" id="CP009687">
    <property type="protein sequence ID" value="AKL94344.1"/>
    <property type="molecule type" value="Genomic_DNA"/>
</dbReference>
<dbReference type="PANTHER" id="PTHR36435">
    <property type="entry name" value="SLR1288 PROTEIN"/>
    <property type="match status" value="1"/>
</dbReference>
<dbReference type="GO" id="GO:0004175">
    <property type="term" value="F:endopeptidase activity"/>
    <property type="evidence" value="ECO:0007669"/>
    <property type="project" value="UniProtKB-ARBA"/>
</dbReference>
<dbReference type="GO" id="GO:0006508">
    <property type="term" value="P:proteolysis"/>
    <property type="evidence" value="ECO:0007669"/>
    <property type="project" value="UniProtKB-KW"/>
</dbReference>
<dbReference type="GO" id="GO:0080120">
    <property type="term" value="P:CAAX-box protein maturation"/>
    <property type="evidence" value="ECO:0007669"/>
    <property type="project" value="UniProtKB-ARBA"/>
</dbReference>
<evidence type="ECO:0000313" key="2">
    <source>
        <dbReference type="EMBL" id="AKL94344.1"/>
    </source>
</evidence>
<organism evidence="2 3">
    <name type="scientific">Clostridium aceticum</name>
    <dbReference type="NCBI Taxonomy" id="84022"/>
    <lineage>
        <taxon>Bacteria</taxon>
        <taxon>Bacillati</taxon>
        <taxon>Bacillota</taxon>
        <taxon>Clostridia</taxon>
        <taxon>Eubacteriales</taxon>
        <taxon>Clostridiaceae</taxon>
        <taxon>Clostridium</taxon>
    </lineage>
</organism>
<dbReference type="OrthoDB" id="4177129at2"/>
<dbReference type="Proteomes" id="UP000035704">
    <property type="component" value="Chromosome"/>
</dbReference>
<dbReference type="RefSeq" id="WP_044826575.1">
    <property type="nucleotide sequence ID" value="NZ_CP009687.1"/>
</dbReference>
<sequence>MKQLIKIIWQITKYIIIFLLMREASAYVVSSISGYFITVDKIEMMGNGLLENLENISYGIGAVGSFFIYKKMIKSRNKSIYEVCRFKKLSTDQIILSIIVGVALVFLNGIILAMVTTIFPSSYEAYKEFADTLKKGSTVLFFLCAGIIGPLFEEVQTRGLILSELLRKISFRNAIIIQALIFGAMHMNLVQGIYATVIGVFCGYALLWTGSIWTSILIHTSGNIFSLIMARIVGEGFLNQPNSVMLVLVLMIQILALVIIPYIFNYFYKNRVEWEISTVEECLEK</sequence>
<evidence type="ECO:0000259" key="1">
    <source>
        <dbReference type="Pfam" id="PF02517"/>
    </source>
</evidence>
<dbReference type="Pfam" id="PF02517">
    <property type="entry name" value="Rce1-like"/>
    <property type="match status" value="1"/>
</dbReference>
<protein>
    <submittedName>
        <fullName evidence="2">Protease</fullName>
    </submittedName>
</protein>
<name>A0A0D8I5U8_9CLOT</name>
<dbReference type="InterPro" id="IPR003675">
    <property type="entry name" value="Rce1/LyrA-like_dom"/>
</dbReference>
<gene>
    <name evidence="2" type="ORF">CACET_c08350</name>
</gene>
<keyword evidence="2" id="KW-0378">Hydrolase</keyword>
<reference evidence="2 3" key="1">
    <citation type="submission" date="2014-10" db="EMBL/GenBank/DDBJ databases">
        <title>Genome sequence of Clostridium aceticum DSM 1496.</title>
        <authorList>
            <person name="Poehlein A."/>
            <person name="Schiel-Bengelsdorf B."/>
            <person name="Gottschalk G."/>
            <person name="Duerre P."/>
            <person name="Daniel R."/>
        </authorList>
    </citation>
    <scope>NUCLEOTIDE SEQUENCE [LARGE SCALE GENOMIC DNA]</scope>
    <source>
        <strain evidence="2 3">DSM 1496</strain>
    </source>
</reference>
<keyword evidence="2" id="KW-0645">Protease</keyword>
<dbReference type="PANTHER" id="PTHR36435:SF1">
    <property type="entry name" value="CAAX AMINO TERMINAL PROTEASE FAMILY PROTEIN"/>
    <property type="match status" value="1"/>
</dbReference>
<dbReference type="STRING" id="84022.CACET_c08350"/>
<dbReference type="PATRIC" id="fig|84022.5.peg.3405"/>
<evidence type="ECO:0000313" key="3">
    <source>
        <dbReference type="Proteomes" id="UP000035704"/>
    </source>
</evidence>
<dbReference type="KEGG" id="cace:CACET_c08350"/>
<dbReference type="InterPro" id="IPR052710">
    <property type="entry name" value="CAAX_protease"/>
</dbReference>
<keyword evidence="3" id="KW-1185">Reference proteome</keyword>
<feature type="domain" description="CAAX prenyl protease 2/Lysostaphin resistance protein A-like" evidence="1">
    <location>
        <begin position="137"/>
        <end position="224"/>
    </location>
</feature>
<accession>A0A0D8I5U8</accession>
<dbReference type="AlphaFoldDB" id="A0A0D8I5U8"/>